<keyword evidence="7" id="KW-0325">Glycoprotein</keyword>
<dbReference type="SUPFAM" id="SSF53822">
    <property type="entry name" value="Periplasmic binding protein-like I"/>
    <property type="match status" value="1"/>
</dbReference>
<dbReference type="InterPro" id="IPR011641">
    <property type="entry name" value="Tyr-kin_ephrin_A/B_rcpt-like"/>
</dbReference>
<sequence length="1443" mass="157945">MVEDINVAVLGPYQGALGDLMTMVEPALELAAQDIEMSDFLPGYRIRVHLVDSKCTKPDATTAVYAAFSSGPKKHIIMADSCSAACESVNDALRFFNVMQVSPGCVSTTLSDSSRYPYFTRMAPSTHFNVVAIYEFMKYLGFLRVGVLYGYRSINSMMKESFLELVEADLQTGSYSWTILLTSQISNRADASSSVELLKKRDSRINFVALYEDLGSVLLCQAFRHDIMPPDFNWMVASGWWNANYMPLLAETPDCPCSSQELRRASSGLVAADRGPMLSTQDKHGLSGRLLSDIHERYTAGCQLYANGVGACNHQWAGYFYDGLWLIASILHAYLVEQNKSISDLGTDYSREALYNLSLQQDFMGLTGRVRQFNAIEPVANPPSHGDREGIILLRQVTGSAEDAFTVLAHRSAGGLHFLSDIRWNQMNSSQSVPCAAGVCDLQAGWVPADQDSRCPPGTVWDNELGCTDCPAGTFGHPSATACSPCPLGSFSSAPGMPRCEACPEGTSGIIEGLARCIDCPLGYFMNRTGAVECRKCPRDTYGDRRGLSSCIRCPEGKSVEYEGATLPSMCTCKGWLWLGHCLICPYGTRFDQGSCVQCAMDEICEDGRVVGHLPSKKEWEESIHSAGLLLELSQSLPKQLLFVAAGVRAEENRAKLHQDVARFSWTLEALSSGNSIHGIIAAPTSEVTEALSLTQDLWANFSAVLESHPATESVLQAAFDQNMLILQAAQKVLHSLLEAAQAASSSQSLSAEIAESQEMLVQKICKESLFIAAGIAVDKARQNLKTAEELYESSHTTLVLGLEAANIPRLRNMCTMHAMRDVTHYYQQLRQNVRVIINARTLEESIRVAQSFRGEMSSVVDPLSEAISVAVDHFVHDENQCDHLATTTRQEWMQLAYGLARQRVSSQKVARFFMQVVHGIEVAASKVDLAVMLSTNSNRLLGLVQGSKDLGIPAPPTQALLDQLIKLHVAWDHMEAVLADTVHQDDIPEVDVTEVEIYNEEFLVDADICMELLSSVHGCPTLEVLNVTNHQSAAFDMMYFQAALISYGHASQNWDKLNHTRWAFHAGQKQLLQGSANETGTSLQPVDNVCIVRALALVEHAFDLLEQEALAVAGGGTGAEGLKRMMALSAEGVSYMSLASEALLQHYENQTVGCEEPLLVTTDWQRLIEHIALLAGLSEDASAAFLLRASSAYERELQAKTEEMHSALLGIKFGAASLSLPPPPSQELFDKSAHLQRRLDSFQAAIVEADEDAVLAAGEDLLVQVTSIQADYVRMAVARHPTWPGTRVQVASWQTVLAKKIFKEVLLSKKFGRPNGLDATLAQFEDAHERLRHGGGGLPAIIKERPDLYEQWQKVDPIWASLKKQAIFDDISPGTIHDTVRQLEEELHVLVLLCSVEDVPSPEKGPGPVVACFAVLSGLLVLCACCGPFLESRLAFNSLNSP</sequence>
<dbReference type="InterPro" id="IPR000337">
    <property type="entry name" value="GPCR_3"/>
</dbReference>
<organism evidence="12 13">
    <name type="scientific">Symbiodinium natans</name>
    <dbReference type="NCBI Taxonomy" id="878477"/>
    <lineage>
        <taxon>Eukaryota</taxon>
        <taxon>Sar</taxon>
        <taxon>Alveolata</taxon>
        <taxon>Dinophyceae</taxon>
        <taxon>Suessiales</taxon>
        <taxon>Symbiodiniaceae</taxon>
        <taxon>Symbiodinium</taxon>
    </lineage>
</organism>
<keyword evidence="8" id="KW-0807">Transducer</keyword>
<name>A0A812I6D0_9DINO</name>
<evidence type="ECO:0000313" key="13">
    <source>
        <dbReference type="Proteomes" id="UP000604046"/>
    </source>
</evidence>
<keyword evidence="13" id="KW-1185">Reference proteome</keyword>
<dbReference type="Gene3D" id="2.10.50.10">
    <property type="entry name" value="Tumor Necrosis Factor Receptor, subunit A, domain 2"/>
    <property type="match status" value="2"/>
</dbReference>
<dbReference type="Gene3D" id="3.40.50.2300">
    <property type="match status" value="2"/>
</dbReference>
<evidence type="ECO:0000259" key="11">
    <source>
        <dbReference type="Pfam" id="PF13675"/>
    </source>
</evidence>
<dbReference type="SMART" id="SM01411">
    <property type="entry name" value="Ephrin_rec_like"/>
    <property type="match status" value="2"/>
</dbReference>
<keyword evidence="6" id="KW-0675">Receptor</keyword>
<dbReference type="GO" id="GO:0038039">
    <property type="term" value="C:G protein-coupled receptor heterodimeric complex"/>
    <property type="evidence" value="ECO:0007669"/>
    <property type="project" value="TreeGrafter"/>
</dbReference>
<dbReference type="EMBL" id="CAJNDS010000191">
    <property type="protein sequence ID" value="CAE7024872.1"/>
    <property type="molecule type" value="Genomic_DNA"/>
</dbReference>
<keyword evidence="3" id="KW-1133">Transmembrane helix</keyword>
<dbReference type="InterPro" id="IPR001828">
    <property type="entry name" value="ANF_lig-bd_rcpt"/>
</dbReference>
<evidence type="ECO:0000256" key="8">
    <source>
        <dbReference type="ARBA" id="ARBA00023224"/>
    </source>
</evidence>
<feature type="domain" description="Tyrosine-protein kinase ephrin type A/B receptor-like" evidence="10">
    <location>
        <begin position="473"/>
        <end position="512"/>
    </location>
</feature>
<evidence type="ECO:0000256" key="1">
    <source>
        <dbReference type="ARBA" id="ARBA00004141"/>
    </source>
</evidence>
<dbReference type="InterPro" id="IPR002455">
    <property type="entry name" value="GPCR3_GABA-B"/>
</dbReference>
<evidence type="ECO:0000256" key="7">
    <source>
        <dbReference type="ARBA" id="ARBA00023180"/>
    </source>
</evidence>
<dbReference type="OrthoDB" id="439917at2759"/>
<feature type="domain" description="Tyrosine-protein kinase ephrin type A/B receptor-like" evidence="10">
    <location>
        <begin position="523"/>
        <end position="571"/>
    </location>
</feature>
<comment type="subcellular location">
    <subcellularLocation>
        <location evidence="1">Membrane</location>
        <topology evidence="1">Multi-pass membrane protein</topology>
    </subcellularLocation>
</comment>
<dbReference type="Proteomes" id="UP000604046">
    <property type="component" value="Unassembled WGS sequence"/>
</dbReference>
<evidence type="ECO:0000259" key="9">
    <source>
        <dbReference type="Pfam" id="PF01094"/>
    </source>
</evidence>
<dbReference type="Pfam" id="PF07699">
    <property type="entry name" value="Ephrin_rec_like"/>
    <property type="match status" value="2"/>
</dbReference>
<dbReference type="InterPro" id="IPR028082">
    <property type="entry name" value="Peripla_BP_I"/>
</dbReference>
<evidence type="ECO:0000259" key="10">
    <source>
        <dbReference type="Pfam" id="PF07699"/>
    </source>
</evidence>
<feature type="domain" description="NarX-like N-terminal" evidence="11">
    <location>
        <begin position="622"/>
        <end position="706"/>
    </location>
</feature>
<dbReference type="PRINTS" id="PR00248">
    <property type="entry name" value="GPCRMGR"/>
</dbReference>
<accession>A0A812I6D0</accession>
<gene>
    <name evidence="12" type="primary">Gabbr2</name>
    <name evidence="12" type="ORF">SNAT2548_LOCUS3131</name>
</gene>
<dbReference type="InterPro" id="IPR009030">
    <property type="entry name" value="Growth_fac_rcpt_cys_sf"/>
</dbReference>
<dbReference type="GO" id="GO:0004965">
    <property type="term" value="F:G protein-coupled GABA receptor activity"/>
    <property type="evidence" value="ECO:0007669"/>
    <property type="project" value="InterPro"/>
</dbReference>
<dbReference type="GO" id="GO:0007214">
    <property type="term" value="P:gamma-aminobutyric acid signaling pathway"/>
    <property type="evidence" value="ECO:0007669"/>
    <property type="project" value="TreeGrafter"/>
</dbReference>
<protein>
    <submittedName>
        <fullName evidence="12">Gabbr2 protein</fullName>
    </submittedName>
</protein>
<evidence type="ECO:0000256" key="2">
    <source>
        <dbReference type="ARBA" id="ARBA00022692"/>
    </source>
</evidence>
<evidence type="ECO:0000256" key="5">
    <source>
        <dbReference type="ARBA" id="ARBA00023136"/>
    </source>
</evidence>
<dbReference type="SUPFAM" id="SSF57184">
    <property type="entry name" value="Growth factor receptor domain"/>
    <property type="match status" value="1"/>
</dbReference>
<comment type="caution">
    <text evidence="12">The sequence shown here is derived from an EMBL/GenBank/DDBJ whole genome shotgun (WGS) entry which is preliminary data.</text>
</comment>
<keyword evidence="5" id="KW-0472">Membrane</keyword>
<evidence type="ECO:0000256" key="3">
    <source>
        <dbReference type="ARBA" id="ARBA00022989"/>
    </source>
</evidence>
<dbReference type="Pfam" id="PF13675">
    <property type="entry name" value="PilJ"/>
    <property type="match status" value="1"/>
</dbReference>
<dbReference type="Pfam" id="PF01094">
    <property type="entry name" value="ANF_receptor"/>
    <property type="match status" value="1"/>
</dbReference>
<dbReference type="InterPro" id="IPR029095">
    <property type="entry name" value="NarX-like_N"/>
</dbReference>
<evidence type="ECO:0000313" key="12">
    <source>
        <dbReference type="EMBL" id="CAE7024872.1"/>
    </source>
</evidence>
<dbReference type="PANTHER" id="PTHR10519">
    <property type="entry name" value="GABA-B RECEPTOR"/>
    <property type="match status" value="1"/>
</dbReference>
<dbReference type="PANTHER" id="PTHR10519:SF20">
    <property type="entry name" value="G-PROTEIN COUPLED RECEPTOR 156-RELATED"/>
    <property type="match status" value="1"/>
</dbReference>
<keyword evidence="2" id="KW-0812">Transmembrane</keyword>
<proteinExistence type="predicted"/>
<evidence type="ECO:0000256" key="6">
    <source>
        <dbReference type="ARBA" id="ARBA00023170"/>
    </source>
</evidence>
<keyword evidence="4" id="KW-0297">G-protein coupled receptor</keyword>
<evidence type="ECO:0000256" key="4">
    <source>
        <dbReference type="ARBA" id="ARBA00023040"/>
    </source>
</evidence>
<dbReference type="CDD" id="cd00185">
    <property type="entry name" value="TNFRSF"/>
    <property type="match status" value="1"/>
</dbReference>
<feature type="domain" description="Receptor ligand binding region" evidence="9">
    <location>
        <begin position="24"/>
        <end position="371"/>
    </location>
</feature>
<reference evidence="12" key="1">
    <citation type="submission" date="2021-02" db="EMBL/GenBank/DDBJ databases">
        <authorList>
            <person name="Dougan E. K."/>
            <person name="Rhodes N."/>
            <person name="Thang M."/>
            <person name="Chan C."/>
        </authorList>
    </citation>
    <scope>NUCLEOTIDE SEQUENCE</scope>
</reference>